<reference evidence="1 2" key="1">
    <citation type="journal article" date="2018" name="Sci. Rep.">
        <title>Genomic signatures of local adaptation to the degree of environmental predictability in rotifers.</title>
        <authorList>
            <person name="Franch-Gras L."/>
            <person name="Hahn C."/>
            <person name="Garcia-Roger E.M."/>
            <person name="Carmona M.J."/>
            <person name="Serra M."/>
            <person name="Gomez A."/>
        </authorList>
    </citation>
    <scope>NUCLEOTIDE SEQUENCE [LARGE SCALE GENOMIC DNA]</scope>
    <source>
        <strain evidence="1">HYR1</strain>
    </source>
</reference>
<comment type="caution">
    <text evidence="1">The sequence shown here is derived from an EMBL/GenBank/DDBJ whole genome shotgun (WGS) entry which is preliminary data.</text>
</comment>
<evidence type="ECO:0000313" key="1">
    <source>
        <dbReference type="EMBL" id="RNA04593.1"/>
    </source>
</evidence>
<dbReference type="EMBL" id="REGN01008032">
    <property type="protein sequence ID" value="RNA04593.1"/>
    <property type="molecule type" value="Genomic_DNA"/>
</dbReference>
<protein>
    <submittedName>
        <fullName evidence="1">Uncharacterized protein</fullName>
    </submittedName>
</protein>
<proteinExistence type="predicted"/>
<accession>A0A3M7PZZ8</accession>
<sequence>MHISLIKTETAIDRYWKLTQHRFYDDNNELGGDPQVRPNGLRLLQRNKNIEIFGHSRLIIILKIISKIFISVRFIEQLKKNKKFINRIENNTLAKQNN</sequence>
<evidence type="ECO:0000313" key="2">
    <source>
        <dbReference type="Proteomes" id="UP000276133"/>
    </source>
</evidence>
<organism evidence="1 2">
    <name type="scientific">Brachionus plicatilis</name>
    <name type="common">Marine rotifer</name>
    <name type="synonym">Brachionus muelleri</name>
    <dbReference type="NCBI Taxonomy" id="10195"/>
    <lineage>
        <taxon>Eukaryota</taxon>
        <taxon>Metazoa</taxon>
        <taxon>Spiralia</taxon>
        <taxon>Gnathifera</taxon>
        <taxon>Rotifera</taxon>
        <taxon>Eurotatoria</taxon>
        <taxon>Monogononta</taxon>
        <taxon>Pseudotrocha</taxon>
        <taxon>Ploima</taxon>
        <taxon>Brachionidae</taxon>
        <taxon>Brachionus</taxon>
    </lineage>
</organism>
<dbReference type="AlphaFoldDB" id="A0A3M7PZZ8"/>
<dbReference type="Proteomes" id="UP000276133">
    <property type="component" value="Unassembled WGS sequence"/>
</dbReference>
<keyword evidence="2" id="KW-1185">Reference proteome</keyword>
<name>A0A3M7PZZ8_BRAPC</name>
<gene>
    <name evidence="1" type="ORF">BpHYR1_044020</name>
</gene>